<protein>
    <submittedName>
        <fullName evidence="4">PLP-dependent transferase</fullName>
    </submittedName>
</protein>
<dbReference type="RefSeq" id="WP_185660696.1">
    <property type="nucleotide sequence ID" value="NZ_CAWPOO010000012.1"/>
</dbReference>
<dbReference type="GO" id="GO:0019346">
    <property type="term" value="P:transsulfuration"/>
    <property type="evidence" value="ECO:0007669"/>
    <property type="project" value="InterPro"/>
</dbReference>
<dbReference type="InterPro" id="IPR015422">
    <property type="entry name" value="PyrdxlP-dep_Trfase_small"/>
</dbReference>
<dbReference type="InterPro" id="IPR015424">
    <property type="entry name" value="PyrdxlP-dep_Trfase"/>
</dbReference>
<sequence>MTAGRHIPLGQAIPDSKHAVSVSIPTMRDVIGYEEKSPETLAKLDSGYPRFVLHQHLRQIESHWQRLFEKPDARFWPTSSEKMAKRLQARLGSTPSKLIKHRGVSAIRIQDDPQTNLEAKSFLQHVGGFLSSRQAEDYLFAEGVISEKQAEVTYEGDSENRILDELEPLLGVDRENIVFSNSGMNAFYAAFEAVRSVQEPEGRTNWVKLGWLYSDTMHILDKLGAENSNNIELMDVLDLDALESKLEECGSTVAGIVTETPTNPLIQTVDLQRIRNLATKHGAYLIVDPTVASPANIDVSPYADIIVNSLTKYAANEGDVLLGLNAITKNCPRGEEILNSIRENVEAPYSRDLDRLAQQIGGYGKLTEKINQSMPIVARFLEQHPKVASVYWAKQEQTRANFEKISRSPDSCAGLLSFELNSELATFLDATPLPKGPSFGMRSTLLCPYIYLAHYSLVSCEEGRKELLRCGINPELLRLSVGDEPAEEIISALEIGLNAKS</sequence>
<keyword evidence="4" id="KW-0808">Transferase</keyword>
<evidence type="ECO:0000256" key="3">
    <source>
        <dbReference type="RuleBase" id="RU362118"/>
    </source>
</evidence>
<keyword evidence="5" id="KW-1185">Reference proteome</keyword>
<dbReference type="Gene3D" id="3.40.640.10">
    <property type="entry name" value="Type I PLP-dependent aspartate aminotransferase-like (Major domain)"/>
    <property type="match status" value="1"/>
</dbReference>
<dbReference type="InterPro" id="IPR015421">
    <property type="entry name" value="PyrdxlP-dep_Trfase_major"/>
</dbReference>
<gene>
    <name evidence="4" type="ORF">H5P27_12295</name>
</gene>
<proteinExistence type="inferred from homology"/>
<dbReference type="EMBL" id="JACHVC010000012">
    <property type="protein sequence ID" value="MBC2606825.1"/>
    <property type="molecule type" value="Genomic_DNA"/>
</dbReference>
<comment type="cofactor">
    <cofactor evidence="1 3">
        <name>pyridoxal 5'-phosphate</name>
        <dbReference type="ChEBI" id="CHEBI:597326"/>
    </cofactor>
</comment>
<evidence type="ECO:0000313" key="5">
    <source>
        <dbReference type="Proteomes" id="UP000526501"/>
    </source>
</evidence>
<dbReference type="PANTHER" id="PTHR42699:SF1">
    <property type="entry name" value="CYSTATHIONINE GAMMA-SYNTHASE-RELATED"/>
    <property type="match status" value="1"/>
</dbReference>
<comment type="similarity">
    <text evidence="3">Belongs to the trans-sulfuration enzymes family.</text>
</comment>
<accession>A0A7X1B9H1</accession>
<dbReference type="Pfam" id="PF01053">
    <property type="entry name" value="Cys_Met_Meta_PP"/>
    <property type="match status" value="1"/>
</dbReference>
<dbReference type="PANTHER" id="PTHR42699">
    <property type="match status" value="1"/>
</dbReference>
<evidence type="ECO:0000313" key="4">
    <source>
        <dbReference type="EMBL" id="MBC2606825.1"/>
    </source>
</evidence>
<evidence type="ECO:0000256" key="2">
    <source>
        <dbReference type="ARBA" id="ARBA00022898"/>
    </source>
</evidence>
<dbReference type="Proteomes" id="UP000526501">
    <property type="component" value="Unassembled WGS sequence"/>
</dbReference>
<dbReference type="SUPFAM" id="SSF53383">
    <property type="entry name" value="PLP-dependent transferases"/>
    <property type="match status" value="1"/>
</dbReference>
<dbReference type="GO" id="GO:0030170">
    <property type="term" value="F:pyridoxal phosphate binding"/>
    <property type="evidence" value="ECO:0007669"/>
    <property type="project" value="InterPro"/>
</dbReference>
<dbReference type="Gene3D" id="3.90.1150.10">
    <property type="entry name" value="Aspartate Aminotransferase, domain 1"/>
    <property type="match status" value="1"/>
</dbReference>
<organism evidence="4 5">
    <name type="scientific">Pelagicoccus albus</name>
    <dbReference type="NCBI Taxonomy" id="415222"/>
    <lineage>
        <taxon>Bacteria</taxon>
        <taxon>Pseudomonadati</taxon>
        <taxon>Verrucomicrobiota</taxon>
        <taxon>Opitutia</taxon>
        <taxon>Puniceicoccales</taxon>
        <taxon>Pelagicoccaceae</taxon>
        <taxon>Pelagicoccus</taxon>
    </lineage>
</organism>
<name>A0A7X1B9H1_9BACT</name>
<reference evidence="4 5" key="1">
    <citation type="submission" date="2020-07" db="EMBL/GenBank/DDBJ databases">
        <authorList>
            <person name="Feng X."/>
        </authorList>
    </citation>
    <scope>NUCLEOTIDE SEQUENCE [LARGE SCALE GENOMIC DNA]</scope>
    <source>
        <strain evidence="4 5">JCM23202</strain>
    </source>
</reference>
<dbReference type="GO" id="GO:0003962">
    <property type="term" value="F:cystathionine gamma-synthase activity"/>
    <property type="evidence" value="ECO:0007669"/>
    <property type="project" value="TreeGrafter"/>
</dbReference>
<keyword evidence="2 3" id="KW-0663">Pyridoxal phosphate</keyword>
<dbReference type="InterPro" id="IPR051750">
    <property type="entry name" value="Trans-sulfuration_enzymes"/>
</dbReference>
<dbReference type="AlphaFoldDB" id="A0A7X1B9H1"/>
<comment type="caution">
    <text evidence="4">The sequence shown here is derived from an EMBL/GenBank/DDBJ whole genome shotgun (WGS) entry which is preliminary data.</text>
</comment>
<evidence type="ECO:0000256" key="1">
    <source>
        <dbReference type="ARBA" id="ARBA00001933"/>
    </source>
</evidence>
<dbReference type="InterPro" id="IPR000277">
    <property type="entry name" value="Cys/Met-Metab_PyrdxlP-dep_enz"/>
</dbReference>